<dbReference type="EMBL" id="VSRR010032966">
    <property type="protein sequence ID" value="MPC71489.1"/>
    <property type="molecule type" value="Genomic_DNA"/>
</dbReference>
<comment type="caution">
    <text evidence="2">The sequence shown here is derived from an EMBL/GenBank/DDBJ whole genome shotgun (WGS) entry which is preliminary data.</text>
</comment>
<name>A0A5B7HP73_PORTR</name>
<keyword evidence="3" id="KW-1185">Reference proteome</keyword>
<evidence type="ECO:0000313" key="2">
    <source>
        <dbReference type="EMBL" id="MPC71489.1"/>
    </source>
</evidence>
<reference evidence="2 3" key="1">
    <citation type="submission" date="2019-05" db="EMBL/GenBank/DDBJ databases">
        <title>Another draft genome of Portunus trituberculatus and its Hox gene families provides insights of decapod evolution.</title>
        <authorList>
            <person name="Jeong J.-H."/>
            <person name="Song I."/>
            <person name="Kim S."/>
            <person name="Choi T."/>
            <person name="Kim D."/>
            <person name="Ryu S."/>
            <person name="Kim W."/>
        </authorList>
    </citation>
    <scope>NUCLEOTIDE SEQUENCE [LARGE SCALE GENOMIC DNA]</scope>
    <source>
        <tissue evidence="2">Muscle</tissue>
    </source>
</reference>
<evidence type="ECO:0000313" key="3">
    <source>
        <dbReference type="Proteomes" id="UP000324222"/>
    </source>
</evidence>
<evidence type="ECO:0000256" key="1">
    <source>
        <dbReference type="SAM" id="MobiDB-lite"/>
    </source>
</evidence>
<organism evidence="2 3">
    <name type="scientific">Portunus trituberculatus</name>
    <name type="common">Swimming crab</name>
    <name type="synonym">Neptunus trituberculatus</name>
    <dbReference type="NCBI Taxonomy" id="210409"/>
    <lineage>
        <taxon>Eukaryota</taxon>
        <taxon>Metazoa</taxon>
        <taxon>Ecdysozoa</taxon>
        <taxon>Arthropoda</taxon>
        <taxon>Crustacea</taxon>
        <taxon>Multicrustacea</taxon>
        <taxon>Malacostraca</taxon>
        <taxon>Eumalacostraca</taxon>
        <taxon>Eucarida</taxon>
        <taxon>Decapoda</taxon>
        <taxon>Pleocyemata</taxon>
        <taxon>Brachyura</taxon>
        <taxon>Eubrachyura</taxon>
        <taxon>Portunoidea</taxon>
        <taxon>Portunidae</taxon>
        <taxon>Portuninae</taxon>
        <taxon>Portunus</taxon>
    </lineage>
</organism>
<protein>
    <submittedName>
        <fullName evidence="2">Uncharacterized protein</fullName>
    </submittedName>
</protein>
<dbReference type="AlphaFoldDB" id="A0A5B7HP73"/>
<sequence length="196" mass="21763">MSRAGHRVEKRVGNDLPRRTQEEEEDGKVVVVVVVIVVVVMVVKRSTGERHTAITSDPNFPPARRSIINTINVLPVTCSPLVAIFRGAASPVNLRTPRGLGILLAVTLKTSLHPDEAQTQHNFTFRRQSSGYVCSAASRYKMLGGVQELAALNTFLTFRLTLFSNRTSFHSFFLLFGVFMQLQKLICRVKTVDSGH</sequence>
<feature type="region of interest" description="Disordered" evidence="1">
    <location>
        <begin position="1"/>
        <end position="21"/>
    </location>
</feature>
<accession>A0A5B7HP73</accession>
<dbReference type="Proteomes" id="UP000324222">
    <property type="component" value="Unassembled WGS sequence"/>
</dbReference>
<proteinExistence type="predicted"/>
<gene>
    <name evidence="2" type="ORF">E2C01_065767</name>
</gene>